<proteinExistence type="predicted"/>
<evidence type="ECO:0000256" key="1">
    <source>
        <dbReference type="ARBA" id="ARBA00023015"/>
    </source>
</evidence>
<dbReference type="AlphaFoldDB" id="A0AAV3T8Q6"/>
<dbReference type="InterPro" id="IPR031803">
    <property type="entry name" value="BAT_GAF/HTH-assoc"/>
</dbReference>
<comment type="caution">
    <text evidence="5">The sequence shown here is derived from an EMBL/GenBank/DDBJ whole genome shotgun (WGS) entry which is preliminary data.</text>
</comment>
<dbReference type="PANTHER" id="PTHR34236:SF1">
    <property type="entry name" value="DIMETHYL SULFOXIDE REDUCTASE TRANSCRIPTIONAL ACTIVATOR"/>
    <property type="match status" value="1"/>
</dbReference>
<organism evidence="5 6">
    <name type="scientific">Natronoarchaeum mannanilyticum</name>
    <dbReference type="NCBI Taxonomy" id="926360"/>
    <lineage>
        <taxon>Archaea</taxon>
        <taxon>Methanobacteriati</taxon>
        <taxon>Methanobacteriota</taxon>
        <taxon>Stenosarchaea group</taxon>
        <taxon>Halobacteria</taxon>
        <taxon>Halobacteriales</taxon>
        <taxon>Natronoarchaeaceae</taxon>
    </lineage>
</organism>
<dbReference type="InterPro" id="IPR003018">
    <property type="entry name" value="GAF"/>
</dbReference>
<evidence type="ECO:0000313" key="6">
    <source>
        <dbReference type="Proteomes" id="UP001500420"/>
    </source>
</evidence>
<dbReference type="EMBL" id="BAAADV010000003">
    <property type="protein sequence ID" value="GAA0671586.1"/>
    <property type="molecule type" value="Genomic_DNA"/>
</dbReference>
<name>A0AAV3T8Q6_9EURY</name>
<dbReference type="InterPro" id="IPR029016">
    <property type="entry name" value="GAF-like_dom_sf"/>
</dbReference>
<keyword evidence="2" id="KW-0804">Transcription</keyword>
<dbReference type="Pfam" id="PF01590">
    <property type="entry name" value="GAF"/>
    <property type="match status" value="2"/>
</dbReference>
<accession>A0AAV3T8Q6</accession>
<feature type="domain" description="GAF" evidence="4">
    <location>
        <begin position="593"/>
        <end position="733"/>
    </location>
</feature>
<dbReference type="SUPFAM" id="SSF55781">
    <property type="entry name" value="GAF domain-like"/>
    <property type="match status" value="4"/>
</dbReference>
<feature type="domain" description="GAF" evidence="4">
    <location>
        <begin position="274"/>
        <end position="420"/>
    </location>
</feature>
<reference evidence="5 6" key="1">
    <citation type="journal article" date="2019" name="Int. J. Syst. Evol. Microbiol.">
        <title>The Global Catalogue of Microorganisms (GCM) 10K type strain sequencing project: providing services to taxonomists for standard genome sequencing and annotation.</title>
        <authorList>
            <consortium name="The Broad Institute Genomics Platform"/>
            <consortium name="The Broad Institute Genome Sequencing Center for Infectious Disease"/>
            <person name="Wu L."/>
            <person name="Ma J."/>
        </authorList>
    </citation>
    <scope>NUCLEOTIDE SEQUENCE [LARGE SCALE GENOMIC DNA]</scope>
    <source>
        <strain evidence="5 6">JCM 16328</strain>
    </source>
</reference>
<dbReference type="Proteomes" id="UP001500420">
    <property type="component" value="Unassembled WGS sequence"/>
</dbReference>
<dbReference type="InterPro" id="IPR025847">
    <property type="entry name" value="MEDS_domain"/>
</dbReference>
<dbReference type="Pfam" id="PF14417">
    <property type="entry name" value="MEDS"/>
    <property type="match status" value="1"/>
</dbReference>
<dbReference type="Pfam" id="PF15915">
    <property type="entry name" value="BAT"/>
    <property type="match status" value="1"/>
</dbReference>
<evidence type="ECO:0000259" key="4">
    <source>
        <dbReference type="SMART" id="SM00065"/>
    </source>
</evidence>
<keyword evidence="6" id="KW-1185">Reference proteome</keyword>
<evidence type="ECO:0000256" key="2">
    <source>
        <dbReference type="ARBA" id="ARBA00023163"/>
    </source>
</evidence>
<dbReference type="InterPro" id="IPR007050">
    <property type="entry name" value="HTH_bacterioopsin"/>
</dbReference>
<dbReference type="Pfam" id="PF13185">
    <property type="entry name" value="GAF_2"/>
    <property type="match status" value="2"/>
</dbReference>
<feature type="domain" description="GAF" evidence="4">
    <location>
        <begin position="768"/>
        <end position="922"/>
    </location>
</feature>
<dbReference type="SMART" id="SM00065">
    <property type="entry name" value="GAF"/>
    <property type="match status" value="4"/>
</dbReference>
<feature type="region of interest" description="Disordered" evidence="3">
    <location>
        <begin position="1"/>
        <end position="47"/>
    </location>
</feature>
<evidence type="ECO:0000256" key="3">
    <source>
        <dbReference type="SAM" id="MobiDB-lite"/>
    </source>
</evidence>
<dbReference type="Gene3D" id="3.30.450.40">
    <property type="match status" value="4"/>
</dbReference>
<dbReference type="PANTHER" id="PTHR34236">
    <property type="entry name" value="DIMETHYL SULFOXIDE REDUCTASE TRANSCRIPTIONAL ACTIVATOR"/>
    <property type="match status" value="1"/>
</dbReference>
<feature type="domain" description="GAF" evidence="4">
    <location>
        <begin position="432"/>
        <end position="579"/>
    </location>
</feature>
<keyword evidence="1" id="KW-0805">Transcription regulation</keyword>
<evidence type="ECO:0000313" key="5">
    <source>
        <dbReference type="EMBL" id="GAA0671586.1"/>
    </source>
</evidence>
<dbReference type="Pfam" id="PF04967">
    <property type="entry name" value="HTH_10"/>
    <property type="match status" value="1"/>
</dbReference>
<protein>
    <recommendedName>
        <fullName evidence="4">GAF domain-containing protein</fullName>
    </recommendedName>
</protein>
<gene>
    <name evidence="5" type="ORF">GCM10009020_17570</name>
</gene>
<sequence length="1150" mass="125215">MRSYTRDAVSGSAERDSAGDRNSGLDALRKPDPLRDPVGSDDGHDHDDHIALLYESRAEQFAAVVPFVRQGLADGEHCLYIVDDNSRADVIAALRDGGVDVDAALESGALEIRSPAATYRSDGEFDPDDMVAFLENAVDEAREEYEALRVTGEMTWLLDADVDAEELLEYEGKFDTALPAGDCIALCQYDRDRFPPAVIRDLVKTHPQLVYDGAVCSNLYYTPAAELFSTERASREVDRMLGVLRDRAVATTSLQTHERFLRRLYETIAAPDASFDEKTRRLLDLGREYLDLDVGFLSQIDGEAFEIVDAVGSHELIQPGDTAPVSETYCRRVLESDGPLGVADAAAEGWENDPAYEQYGLESFLGVTVSGGADRYGTLCFADTNPRDVPFTEGQQAFVELMGEWFRHELDRLERERYLRRAYDVTSDTDRSFDEKIDALLELGAERFGADAGLLARDRGDVFEIEAMHGDHPEIAEGATTPASSTHYCREVVSEGETLSVSDAAAAGWTDDPLYEQLGLACYAGVDIAVGDEQYGTICFLDRSPREADFTSGERTFLELIGQWIEYELDRRHREDRLAALNGLSRELMDPETTADIAERVVAAAEDSLNLPVAAVAIDDAETGVLEPLAATGAGDRLLAEHSPLSVGEGVGWKAFVNDEPRRRDDLDSDAGDASASQRVSEIAAFPLGKQGVFLVGATSEGGFSPGDYDFVETVAANVGAAFGRTRREQQLRAREATLEDRTETLGRLERINSIIRNIDQALVGASSRDEIFRVVCEELAADGGPYELAWVGDAEAVSGTVTPVERAGATSCYPEEIEVDVEGGVETLEPAGRALRTGEVQVVDEVVGSPPFESWQRVALERGFQSIAALPLVHGDTTFGVLGVYASEPGMFDELERDVLTELSDTIAYAASALKSKRALVSDEVAELDFAVSDDDFTVAKLTRDAGCAFVHETMVPQADGGLRVFFRTRDAAPEAILDAAAGLSISEVSLVSEREDGGERVCLFEALLAEDCPAATVLDHGGRLTRLRAEDGEAEVTIEIASGEPAREFAASFRSRYPEATLTGKRTSERSRETLTEFHAALTDDLTPRQIEALRTAFHSGYFETPRTRSGSEVAASMDITQPTFNDHLRAGQRKLFGKLFASESGDG</sequence>